<evidence type="ECO:0000256" key="1">
    <source>
        <dbReference type="SAM" id="MobiDB-lite"/>
    </source>
</evidence>
<gene>
    <name evidence="2" type="ORF">SORBI_3001G174150</name>
</gene>
<protein>
    <submittedName>
        <fullName evidence="2">Uncharacterized protein</fullName>
    </submittedName>
</protein>
<proteinExistence type="predicted"/>
<sequence>MRARSGRQTSATRADARELFDRMPDRILPDSLTDRPPTPGFNRRRRPKRMRMPRTKQKMQLFRTPPGRYRTTGSAKAPRLAKIKWQTEPMLYIYIWCVQTAMPRQARTSQCHMADAGSMSR</sequence>
<accession>A0A1Z5S6N9</accession>
<reference evidence="2 3" key="1">
    <citation type="journal article" date="2009" name="Nature">
        <title>The Sorghum bicolor genome and the diversification of grasses.</title>
        <authorList>
            <person name="Paterson A.H."/>
            <person name="Bowers J.E."/>
            <person name="Bruggmann R."/>
            <person name="Dubchak I."/>
            <person name="Grimwood J."/>
            <person name="Gundlach H."/>
            <person name="Haberer G."/>
            <person name="Hellsten U."/>
            <person name="Mitros T."/>
            <person name="Poliakov A."/>
            <person name="Schmutz J."/>
            <person name="Spannagl M."/>
            <person name="Tang H."/>
            <person name="Wang X."/>
            <person name="Wicker T."/>
            <person name="Bharti A.K."/>
            <person name="Chapman J."/>
            <person name="Feltus F.A."/>
            <person name="Gowik U."/>
            <person name="Grigoriev I.V."/>
            <person name="Lyons E."/>
            <person name="Maher C.A."/>
            <person name="Martis M."/>
            <person name="Narechania A."/>
            <person name="Otillar R.P."/>
            <person name="Penning B.W."/>
            <person name="Salamov A.A."/>
            <person name="Wang Y."/>
            <person name="Zhang L."/>
            <person name="Carpita N.C."/>
            <person name="Freeling M."/>
            <person name="Gingle A.R."/>
            <person name="Hash C.T."/>
            <person name="Keller B."/>
            <person name="Klein P."/>
            <person name="Kresovich S."/>
            <person name="McCann M.C."/>
            <person name="Ming R."/>
            <person name="Peterson D.G."/>
            <person name="Mehboob-ur-Rahman"/>
            <person name="Ware D."/>
            <person name="Westhoff P."/>
            <person name="Mayer K.F."/>
            <person name="Messing J."/>
            <person name="Rokhsar D.S."/>
        </authorList>
    </citation>
    <scope>NUCLEOTIDE SEQUENCE [LARGE SCALE GENOMIC DNA]</scope>
    <source>
        <strain evidence="3">cv. BTx623</strain>
    </source>
</reference>
<keyword evidence="3" id="KW-1185">Reference proteome</keyword>
<feature type="compositionally biased region" description="Basic and acidic residues" evidence="1">
    <location>
        <begin position="14"/>
        <end position="28"/>
    </location>
</feature>
<organism evidence="2 3">
    <name type="scientific">Sorghum bicolor</name>
    <name type="common">Sorghum</name>
    <name type="synonym">Sorghum vulgare</name>
    <dbReference type="NCBI Taxonomy" id="4558"/>
    <lineage>
        <taxon>Eukaryota</taxon>
        <taxon>Viridiplantae</taxon>
        <taxon>Streptophyta</taxon>
        <taxon>Embryophyta</taxon>
        <taxon>Tracheophyta</taxon>
        <taxon>Spermatophyta</taxon>
        <taxon>Magnoliopsida</taxon>
        <taxon>Liliopsida</taxon>
        <taxon>Poales</taxon>
        <taxon>Poaceae</taxon>
        <taxon>PACMAD clade</taxon>
        <taxon>Panicoideae</taxon>
        <taxon>Andropogonodae</taxon>
        <taxon>Andropogoneae</taxon>
        <taxon>Sorghinae</taxon>
        <taxon>Sorghum</taxon>
    </lineage>
</organism>
<dbReference type="AlphaFoldDB" id="A0A1Z5S6N9"/>
<dbReference type="Gramene" id="OQU91405">
    <property type="protein sequence ID" value="OQU91405"/>
    <property type="gene ID" value="SORBI_3001G174150"/>
</dbReference>
<feature type="compositionally biased region" description="Polar residues" evidence="1">
    <location>
        <begin position="1"/>
        <end position="12"/>
    </location>
</feature>
<evidence type="ECO:0000313" key="3">
    <source>
        <dbReference type="Proteomes" id="UP000000768"/>
    </source>
</evidence>
<feature type="region of interest" description="Disordered" evidence="1">
    <location>
        <begin position="1"/>
        <end position="75"/>
    </location>
</feature>
<feature type="compositionally biased region" description="Basic residues" evidence="1">
    <location>
        <begin position="42"/>
        <end position="57"/>
    </location>
</feature>
<reference evidence="3" key="2">
    <citation type="journal article" date="2018" name="Plant J.">
        <title>The Sorghum bicolor reference genome: improved assembly, gene annotations, a transcriptome atlas, and signatures of genome organization.</title>
        <authorList>
            <person name="McCormick R.F."/>
            <person name="Truong S.K."/>
            <person name="Sreedasyam A."/>
            <person name="Jenkins J."/>
            <person name="Shu S."/>
            <person name="Sims D."/>
            <person name="Kennedy M."/>
            <person name="Amirebrahimi M."/>
            <person name="Weers B.D."/>
            <person name="McKinley B."/>
            <person name="Mattison A."/>
            <person name="Morishige D.T."/>
            <person name="Grimwood J."/>
            <person name="Schmutz J."/>
            <person name="Mullet J.E."/>
        </authorList>
    </citation>
    <scope>NUCLEOTIDE SEQUENCE [LARGE SCALE GENOMIC DNA]</scope>
    <source>
        <strain evidence="3">cv. BTx623</strain>
    </source>
</reference>
<name>A0A1Z5S6N9_SORBI</name>
<dbReference type="EMBL" id="CM000760">
    <property type="protein sequence ID" value="OQU91405.1"/>
    <property type="molecule type" value="Genomic_DNA"/>
</dbReference>
<evidence type="ECO:0000313" key="2">
    <source>
        <dbReference type="EMBL" id="OQU91405.1"/>
    </source>
</evidence>
<dbReference type="Proteomes" id="UP000000768">
    <property type="component" value="Chromosome 1"/>
</dbReference>
<dbReference type="InParanoid" id="A0A1Z5S6N9"/>